<evidence type="ECO:0000313" key="2">
    <source>
        <dbReference type="EMBL" id="TFW19814.1"/>
    </source>
</evidence>
<keyword evidence="3" id="KW-1185">Reference proteome</keyword>
<dbReference type="EMBL" id="SPVF01000141">
    <property type="protein sequence ID" value="TFW19814.1"/>
    <property type="molecule type" value="Genomic_DNA"/>
</dbReference>
<evidence type="ECO:0000259" key="1">
    <source>
        <dbReference type="Pfam" id="PF05368"/>
    </source>
</evidence>
<dbReference type="Pfam" id="PF05368">
    <property type="entry name" value="NmrA"/>
    <property type="match status" value="1"/>
</dbReference>
<comment type="caution">
    <text evidence="2">The sequence shown here is derived from an EMBL/GenBank/DDBJ whole genome shotgun (WGS) entry which is preliminary data.</text>
</comment>
<sequence length="286" mass="30853">MFVIMGASGHVGAEVMRALVQAEQHVIAVTHDPAHARAWEGTGVQTAIADLEQPESLRQVFRRGRRAFLLNPPAAVDGDTDARERHTAACIVEAVRDAGLEKVVIESTGGARPGERLGDLNVLWELEEGVRRLGVPAAINRAGFYMSNWDAQLPAIRETGKLVSLFPRGLKLPMAAPRDLGAAAAKRLLSPVTDTGIRYVEGPERYSADDVAAAFAAALQRDVQVEVVPRDGWVASFRSLGFSEPAAQSYARMTGTVMDDLDLPGDPLRGTVPLQDYIRSLVTRAP</sequence>
<dbReference type="InterPro" id="IPR008030">
    <property type="entry name" value="NmrA-like"/>
</dbReference>
<proteinExistence type="predicted"/>
<dbReference type="RefSeq" id="WP_135207290.1">
    <property type="nucleotide sequence ID" value="NZ_SPVF01000141.1"/>
</dbReference>
<accession>A0A4Y9SCJ0</accession>
<dbReference type="SUPFAM" id="SSF51735">
    <property type="entry name" value="NAD(P)-binding Rossmann-fold domains"/>
    <property type="match status" value="1"/>
</dbReference>
<evidence type="ECO:0000313" key="3">
    <source>
        <dbReference type="Proteomes" id="UP000298438"/>
    </source>
</evidence>
<feature type="domain" description="NmrA-like" evidence="1">
    <location>
        <begin position="3"/>
        <end position="231"/>
    </location>
</feature>
<dbReference type="InterPro" id="IPR036291">
    <property type="entry name" value="NAD(P)-bd_dom_sf"/>
</dbReference>
<dbReference type="PANTHER" id="PTHR43162:SF1">
    <property type="entry name" value="PRESTALK A DIFFERENTIATION PROTEIN A"/>
    <property type="match status" value="1"/>
</dbReference>
<dbReference type="AlphaFoldDB" id="A0A4Y9SCJ0"/>
<dbReference type="OrthoDB" id="9777801at2"/>
<organism evidence="2 3">
    <name type="scientific">Zemynaea arenosa</name>
    <dbReference type="NCBI Taxonomy" id="2561931"/>
    <lineage>
        <taxon>Bacteria</taxon>
        <taxon>Pseudomonadati</taxon>
        <taxon>Pseudomonadota</taxon>
        <taxon>Betaproteobacteria</taxon>
        <taxon>Burkholderiales</taxon>
        <taxon>Oxalobacteraceae</taxon>
        <taxon>Telluria group</taxon>
        <taxon>Zemynaea</taxon>
    </lineage>
</organism>
<dbReference type="PANTHER" id="PTHR43162">
    <property type="match status" value="1"/>
</dbReference>
<protein>
    <submittedName>
        <fullName evidence="2">NAD-dependent epimerase/dehydratase family protein</fullName>
    </submittedName>
</protein>
<dbReference type="Gene3D" id="3.90.25.10">
    <property type="entry name" value="UDP-galactose 4-epimerase, domain 1"/>
    <property type="match status" value="1"/>
</dbReference>
<dbReference type="Gene3D" id="3.40.50.720">
    <property type="entry name" value="NAD(P)-binding Rossmann-like Domain"/>
    <property type="match status" value="1"/>
</dbReference>
<gene>
    <name evidence="2" type="ORF">E4L96_11125</name>
</gene>
<name>A0A4Y9SCJ0_9BURK</name>
<reference evidence="2 3" key="1">
    <citation type="submission" date="2019-03" db="EMBL/GenBank/DDBJ databases">
        <title>Draft Genome Sequence of Massilia arenosa sp. nov., a Novel Massilia Species Isolated from a Sandy-loam Maize Soil.</title>
        <authorList>
            <person name="Raths R."/>
            <person name="Peta V."/>
            <person name="Bucking H."/>
        </authorList>
    </citation>
    <scope>NUCLEOTIDE SEQUENCE [LARGE SCALE GENOMIC DNA]</scope>
    <source>
        <strain evidence="2 3">MC02</strain>
    </source>
</reference>
<dbReference type="InterPro" id="IPR051604">
    <property type="entry name" value="Ergot_Alk_Oxidoreductase"/>
</dbReference>
<dbReference type="Proteomes" id="UP000298438">
    <property type="component" value="Unassembled WGS sequence"/>
</dbReference>